<feature type="binding site" evidence="12">
    <location>
        <position position="352"/>
    </location>
    <ligand>
        <name>Mg(2+)</name>
        <dbReference type="ChEBI" id="CHEBI:18420"/>
        <note>shared with alpha subunit</note>
    </ligand>
</feature>
<dbReference type="PROSITE" id="PS51447">
    <property type="entry name" value="FDX_ACB"/>
    <property type="match status" value="1"/>
</dbReference>
<comment type="subcellular location">
    <subcellularLocation>
        <location evidence="12">Cytoplasm</location>
    </subcellularLocation>
</comment>
<evidence type="ECO:0000259" key="13">
    <source>
        <dbReference type="PROSITE" id="PS51447"/>
    </source>
</evidence>
<comment type="subunit">
    <text evidence="2 12">Tetramer of two alpha and two beta subunits.</text>
</comment>
<comment type="catalytic activity">
    <reaction evidence="11 12">
        <text>tRNA(Phe) + L-phenylalanine + ATP = L-phenylalanyl-tRNA(Phe) + AMP + diphosphate + H(+)</text>
        <dbReference type="Rhea" id="RHEA:19413"/>
        <dbReference type="Rhea" id="RHEA-COMP:9668"/>
        <dbReference type="Rhea" id="RHEA-COMP:9699"/>
        <dbReference type="ChEBI" id="CHEBI:15378"/>
        <dbReference type="ChEBI" id="CHEBI:30616"/>
        <dbReference type="ChEBI" id="CHEBI:33019"/>
        <dbReference type="ChEBI" id="CHEBI:58095"/>
        <dbReference type="ChEBI" id="CHEBI:78442"/>
        <dbReference type="ChEBI" id="CHEBI:78531"/>
        <dbReference type="ChEBI" id="CHEBI:456215"/>
        <dbReference type="EC" id="6.1.1.20"/>
    </reaction>
</comment>
<feature type="binding site" evidence="12">
    <location>
        <position position="343"/>
    </location>
    <ligand>
        <name>Mg(2+)</name>
        <dbReference type="ChEBI" id="CHEBI:18420"/>
        <note>shared with alpha subunit</note>
    </ligand>
</feature>
<dbReference type="Proteomes" id="UP000316095">
    <property type="component" value="Unassembled WGS sequence"/>
</dbReference>
<evidence type="ECO:0000313" key="16">
    <source>
        <dbReference type="Proteomes" id="UP000316095"/>
    </source>
</evidence>
<keyword evidence="10 12" id="KW-0030">Aminoacyl-tRNA synthetase</keyword>
<dbReference type="SUPFAM" id="SSF56037">
    <property type="entry name" value="PheT/TilS domain"/>
    <property type="match status" value="1"/>
</dbReference>
<keyword evidence="6 12" id="KW-0547">Nucleotide-binding</keyword>
<dbReference type="PANTHER" id="PTHR10947">
    <property type="entry name" value="PHENYLALANYL-TRNA SYNTHETASE BETA CHAIN AND LEUCINE-RICH REPEAT-CONTAINING PROTEIN 47"/>
    <property type="match status" value="1"/>
</dbReference>
<dbReference type="InterPro" id="IPR045864">
    <property type="entry name" value="aa-tRNA-synth_II/BPL/LPL"/>
</dbReference>
<name>A0A5C5XIM9_9PLAN</name>
<dbReference type="SUPFAM" id="SSF46955">
    <property type="entry name" value="Putative DNA-binding domain"/>
    <property type="match status" value="2"/>
</dbReference>
<feature type="binding site" evidence="12">
    <location>
        <position position="349"/>
    </location>
    <ligand>
        <name>Mg(2+)</name>
        <dbReference type="ChEBI" id="CHEBI:18420"/>
        <note>shared with alpha subunit</note>
    </ligand>
</feature>
<dbReference type="GO" id="GO:0000287">
    <property type="term" value="F:magnesium ion binding"/>
    <property type="evidence" value="ECO:0007669"/>
    <property type="project" value="UniProtKB-UniRule"/>
</dbReference>
<dbReference type="InterPro" id="IPR020825">
    <property type="entry name" value="Phe-tRNA_synthase-like_B3/B4"/>
</dbReference>
<dbReference type="InterPro" id="IPR036690">
    <property type="entry name" value="Fdx_antiC-bd_sf"/>
</dbReference>
<keyword evidence="9 12" id="KW-0648">Protein biosynthesis</keyword>
<dbReference type="GO" id="GO:0003723">
    <property type="term" value="F:RNA binding"/>
    <property type="evidence" value="ECO:0007669"/>
    <property type="project" value="InterPro"/>
</dbReference>
<dbReference type="InterPro" id="IPR005146">
    <property type="entry name" value="B3/B4_tRNA-bd"/>
</dbReference>
<dbReference type="SUPFAM" id="SSF54991">
    <property type="entry name" value="Anticodon-binding domain of PheRS"/>
    <property type="match status" value="1"/>
</dbReference>
<dbReference type="InterPro" id="IPR009061">
    <property type="entry name" value="DNA-bd_dom_put_sf"/>
</dbReference>
<dbReference type="Gene3D" id="3.50.40.10">
    <property type="entry name" value="Phenylalanyl-trna Synthetase, Chain B, domain 3"/>
    <property type="match status" value="1"/>
</dbReference>
<dbReference type="EMBL" id="SJPG01000001">
    <property type="protein sequence ID" value="TWT62173.1"/>
    <property type="molecule type" value="Genomic_DNA"/>
</dbReference>
<organism evidence="15 16">
    <name type="scientific">Rubinisphaera italica</name>
    <dbReference type="NCBI Taxonomy" id="2527969"/>
    <lineage>
        <taxon>Bacteria</taxon>
        <taxon>Pseudomonadati</taxon>
        <taxon>Planctomycetota</taxon>
        <taxon>Planctomycetia</taxon>
        <taxon>Planctomycetales</taxon>
        <taxon>Planctomycetaceae</taxon>
        <taxon>Rubinisphaera</taxon>
    </lineage>
</organism>
<evidence type="ECO:0000259" key="14">
    <source>
        <dbReference type="PROSITE" id="PS51483"/>
    </source>
</evidence>
<evidence type="ECO:0000256" key="8">
    <source>
        <dbReference type="ARBA" id="ARBA00022842"/>
    </source>
</evidence>
<evidence type="ECO:0000256" key="11">
    <source>
        <dbReference type="ARBA" id="ARBA00049255"/>
    </source>
</evidence>
<dbReference type="Pfam" id="PF03147">
    <property type="entry name" value="FDX-ACB"/>
    <property type="match status" value="1"/>
</dbReference>
<protein>
    <recommendedName>
        <fullName evidence="12">Phenylalanine--tRNA ligase beta subunit</fullName>
        <ecNumber evidence="12">6.1.1.20</ecNumber>
    </recommendedName>
    <alternativeName>
        <fullName evidence="12">Phenylalanyl-tRNA synthetase beta subunit</fullName>
        <shortName evidence="12">PheRS</shortName>
    </alternativeName>
</protein>
<dbReference type="EC" id="6.1.1.20" evidence="12"/>
<evidence type="ECO:0000256" key="2">
    <source>
        <dbReference type="ARBA" id="ARBA00011209"/>
    </source>
</evidence>
<comment type="caution">
    <text evidence="15">The sequence shown here is derived from an EMBL/GenBank/DDBJ whole genome shotgun (WGS) entry which is preliminary data.</text>
</comment>
<dbReference type="FunFam" id="3.50.40.10:FF:000001">
    <property type="entry name" value="Phenylalanine--tRNA ligase beta subunit"/>
    <property type="match status" value="1"/>
</dbReference>
<evidence type="ECO:0000256" key="9">
    <source>
        <dbReference type="ARBA" id="ARBA00022917"/>
    </source>
</evidence>
<dbReference type="InterPro" id="IPR045060">
    <property type="entry name" value="Phe-tRNA-ligase_IIc_bsu"/>
</dbReference>
<accession>A0A5C5XIM9</accession>
<keyword evidence="3 12" id="KW-0963">Cytoplasm</keyword>
<dbReference type="InterPro" id="IPR041616">
    <property type="entry name" value="PheRS_beta_core"/>
</dbReference>
<dbReference type="SMART" id="SM00873">
    <property type="entry name" value="B3_4"/>
    <property type="match status" value="1"/>
</dbReference>
<keyword evidence="8 12" id="KW-0460">Magnesium</keyword>
<keyword evidence="4 12" id="KW-0436">Ligase</keyword>
<dbReference type="RefSeq" id="WP_146504061.1">
    <property type="nucleotide sequence ID" value="NZ_SJPG01000001.1"/>
</dbReference>
<evidence type="ECO:0000256" key="7">
    <source>
        <dbReference type="ARBA" id="ARBA00022840"/>
    </source>
</evidence>
<dbReference type="Gene3D" id="3.30.70.380">
    <property type="entry name" value="Ferrodoxin-fold anticodon-binding domain"/>
    <property type="match status" value="1"/>
</dbReference>
<dbReference type="PANTHER" id="PTHR10947:SF0">
    <property type="entry name" value="PHENYLALANINE--TRNA LIGASE BETA SUBUNIT"/>
    <property type="match status" value="1"/>
</dbReference>
<gene>
    <name evidence="12 15" type="primary">pheT</name>
    <name evidence="15" type="ORF">Pan54_29140</name>
</gene>
<dbReference type="SUPFAM" id="SSF55681">
    <property type="entry name" value="Class II aaRS and biotin synthetases"/>
    <property type="match status" value="1"/>
</dbReference>
<dbReference type="GO" id="GO:0005524">
    <property type="term" value="F:ATP binding"/>
    <property type="evidence" value="ECO:0007669"/>
    <property type="project" value="UniProtKB-UniRule"/>
</dbReference>
<evidence type="ECO:0000256" key="4">
    <source>
        <dbReference type="ARBA" id="ARBA00022598"/>
    </source>
</evidence>
<evidence type="ECO:0000256" key="10">
    <source>
        <dbReference type="ARBA" id="ARBA00023146"/>
    </source>
</evidence>
<dbReference type="SMART" id="SM00896">
    <property type="entry name" value="FDX-ACB"/>
    <property type="match status" value="1"/>
</dbReference>
<evidence type="ECO:0000256" key="6">
    <source>
        <dbReference type="ARBA" id="ARBA00022741"/>
    </source>
</evidence>
<dbReference type="AlphaFoldDB" id="A0A5C5XIM9"/>
<dbReference type="PROSITE" id="PS51483">
    <property type="entry name" value="B5"/>
    <property type="match status" value="1"/>
</dbReference>
<dbReference type="InterPro" id="IPR004532">
    <property type="entry name" value="Phe-tRNA-ligase_IIc_bsu_bact"/>
</dbReference>
<dbReference type="Pfam" id="PF03484">
    <property type="entry name" value="B5"/>
    <property type="match status" value="1"/>
</dbReference>
<dbReference type="GO" id="GO:0004826">
    <property type="term" value="F:phenylalanine-tRNA ligase activity"/>
    <property type="evidence" value="ECO:0007669"/>
    <property type="project" value="UniProtKB-UniRule"/>
</dbReference>
<dbReference type="Gene3D" id="3.30.930.10">
    <property type="entry name" value="Bira Bifunctional Protein, Domain 2"/>
    <property type="match status" value="1"/>
</dbReference>
<keyword evidence="5 12" id="KW-0479">Metal-binding</keyword>
<dbReference type="Gene3D" id="3.30.56.10">
    <property type="match status" value="2"/>
</dbReference>
<dbReference type="GO" id="GO:0009328">
    <property type="term" value="C:phenylalanine-tRNA ligase complex"/>
    <property type="evidence" value="ECO:0007669"/>
    <property type="project" value="TreeGrafter"/>
</dbReference>
<dbReference type="InterPro" id="IPR005147">
    <property type="entry name" value="tRNA_synthase_B5-dom"/>
</dbReference>
<keyword evidence="7 12" id="KW-0067">ATP-binding</keyword>
<comment type="similarity">
    <text evidence="1 12">Belongs to the phenylalanyl-tRNA synthetase beta subunit family. Type 1 subfamily.</text>
</comment>
<dbReference type="GO" id="GO:0006432">
    <property type="term" value="P:phenylalanyl-tRNA aminoacylation"/>
    <property type="evidence" value="ECO:0007669"/>
    <property type="project" value="UniProtKB-UniRule"/>
</dbReference>
<feature type="domain" description="FDX-ACB" evidence="13">
    <location>
        <begin position="577"/>
        <end position="670"/>
    </location>
</feature>
<feature type="domain" description="B5" evidence="14">
    <location>
        <begin position="289"/>
        <end position="365"/>
    </location>
</feature>
<dbReference type="InterPro" id="IPR005121">
    <property type="entry name" value="Fdx_antiC-bd"/>
</dbReference>
<evidence type="ECO:0000313" key="15">
    <source>
        <dbReference type="EMBL" id="TWT62173.1"/>
    </source>
</evidence>
<evidence type="ECO:0000256" key="5">
    <source>
        <dbReference type="ARBA" id="ARBA00022723"/>
    </source>
</evidence>
<evidence type="ECO:0000256" key="12">
    <source>
        <dbReference type="HAMAP-Rule" id="MF_00283"/>
    </source>
</evidence>
<dbReference type="SMART" id="SM00874">
    <property type="entry name" value="B5"/>
    <property type="match status" value="1"/>
</dbReference>
<comment type="cofactor">
    <cofactor evidence="12">
        <name>Mg(2+)</name>
        <dbReference type="ChEBI" id="CHEBI:18420"/>
    </cofactor>
    <text evidence="12">Binds 2 magnesium ions per tetramer.</text>
</comment>
<reference evidence="15 16" key="1">
    <citation type="submission" date="2019-02" db="EMBL/GenBank/DDBJ databases">
        <title>Deep-cultivation of Planctomycetes and their phenomic and genomic characterization uncovers novel biology.</title>
        <authorList>
            <person name="Wiegand S."/>
            <person name="Jogler M."/>
            <person name="Boedeker C."/>
            <person name="Pinto D."/>
            <person name="Vollmers J."/>
            <person name="Rivas-Marin E."/>
            <person name="Kohn T."/>
            <person name="Peeters S.H."/>
            <person name="Heuer A."/>
            <person name="Rast P."/>
            <person name="Oberbeckmann S."/>
            <person name="Bunk B."/>
            <person name="Jeske O."/>
            <person name="Meyerdierks A."/>
            <person name="Storesund J.E."/>
            <person name="Kallscheuer N."/>
            <person name="Luecker S."/>
            <person name="Lage O.M."/>
            <person name="Pohl T."/>
            <person name="Merkel B.J."/>
            <person name="Hornburger P."/>
            <person name="Mueller R.-W."/>
            <person name="Bruemmer F."/>
            <person name="Labrenz M."/>
            <person name="Spormann A.M."/>
            <person name="Op Den Camp H."/>
            <person name="Overmann J."/>
            <person name="Amann R."/>
            <person name="Jetten M.S.M."/>
            <person name="Mascher T."/>
            <person name="Medema M.H."/>
            <person name="Devos D.P."/>
            <person name="Kaster A.-K."/>
            <person name="Ovreas L."/>
            <person name="Rohde M."/>
            <person name="Galperin M.Y."/>
            <person name="Jogler C."/>
        </authorList>
    </citation>
    <scope>NUCLEOTIDE SEQUENCE [LARGE SCALE GENOMIC DNA]</scope>
    <source>
        <strain evidence="15 16">Pan54</strain>
    </source>
</reference>
<keyword evidence="16" id="KW-1185">Reference proteome</keyword>
<dbReference type="HAMAP" id="MF_00283">
    <property type="entry name" value="Phe_tRNA_synth_beta1"/>
    <property type="match status" value="1"/>
</dbReference>
<dbReference type="Pfam" id="PF03483">
    <property type="entry name" value="B3_4"/>
    <property type="match status" value="1"/>
</dbReference>
<dbReference type="OrthoDB" id="9805455at2"/>
<feature type="binding site" evidence="12">
    <location>
        <position position="353"/>
    </location>
    <ligand>
        <name>Mg(2+)</name>
        <dbReference type="ChEBI" id="CHEBI:18420"/>
        <note>shared with alpha subunit</note>
    </ligand>
</feature>
<evidence type="ECO:0000256" key="3">
    <source>
        <dbReference type="ARBA" id="ARBA00022490"/>
    </source>
</evidence>
<proteinExistence type="inferred from homology"/>
<sequence>MIVSWNWLKDYVTLDCDHVTAAEKLMMSGLNLEEIESQGDDFAIDLEVTSNRPDCLGHIGVARELTVLFDKTLQIPAAEISTSSEKTSDVTSVENQSPEHCTQYQARIIRGVKVGPSPEWLRKRLETLGLRSVNNVVDVTNYVLLECGQPLHAFDLNRLDGKKIVVRQAKKGEKIQAIDGKAYELDEQMCVIADASNPVAIAGVMGGKETEVDESTTDLLIETANFAPLSVRRTARKLSLFSDSSFRFERGVDVRQIDWASRRCCELIVQVAGGEILEDSIKVGNFEPVLPEGITLRFAQVPRILGIDVPVDASREILKKLGLTEHDFQGESAIYSPPSWRADLTREADLIEEIARIYGYDQIPENDPPLVRATAKSDQDRTTDIVHHVFNAAGFYEAITMSFVSAELSAAFNPRGLETQLQVEHSSRKKDNQLRSSLIPSLLVSRRANERTGTSNSQLYEISRVFTGWTKVGAIQPLSVGCVTSQSFFELKGLLETLVSTLNPQLHFEATACEATGYASGRVARLSLNGKDWGWIGELDRKVLDQAGLRDAVTAAEFELQPLIDILDQAPQAQAIPQFPAVERDFNFLINDEITWQQLSGTITKSGGPLFTGVEFVSEYRGKPIESGKKTYLVRAAFRSAERTLTGEEVDTAHAQIVANCEQELAAVLR</sequence>
<dbReference type="Pfam" id="PF17759">
    <property type="entry name" value="tRNA_synthFbeta"/>
    <property type="match status" value="1"/>
</dbReference>
<dbReference type="NCBIfam" id="TIGR00472">
    <property type="entry name" value="pheT_bact"/>
    <property type="match status" value="1"/>
</dbReference>
<evidence type="ECO:0000256" key="1">
    <source>
        <dbReference type="ARBA" id="ARBA00008653"/>
    </source>
</evidence>